<keyword evidence="1" id="KW-0472">Membrane</keyword>
<keyword evidence="1" id="KW-0812">Transmembrane</keyword>
<evidence type="ECO:0000259" key="2">
    <source>
        <dbReference type="Pfam" id="PF00156"/>
    </source>
</evidence>
<dbReference type="KEGG" id="mprn:Q3V37_24210"/>
<dbReference type="InterPro" id="IPR029057">
    <property type="entry name" value="PRTase-like"/>
</dbReference>
<evidence type="ECO:0000256" key="1">
    <source>
        <dbReference type="SAM" id="Phobius"/>
    </source>
</evidence>
<dbReference type="Pfam" id="PF00156">
    <property type="entry name" value="Pribosyltran"/>
    <property type="match status" value="1"/>
</dbReference>
<dbReference type="EMBL" id="CP130472">
    <property type="protein sequence ID" value="WLS44462.1"/>
    <property type="molecule type" value="Genomic_DNA"/>
</dbReference>
<sequence>MDRWLGIGGFVIGVVGLVLTIHYARKAEQLNLAKKRLDWADLQNAANDLGRQIRKDFPPSAIVTPGLAGATFANLLAAELQNQPPVFVGTRTWREDPHEPVKSDGSFYFTTTKWIVTIPKAVLTYKDGNILIVDDFVMSGDFLAKLRERLIESGVPADRIRAASVAVTRVACKNHKAPEYYWWLADNDDFYFPWGRAK</sequence>
<name>A0AAJ6HQP4_9ACTN</name>
<gene>
    <name evidence="3" type="ORF">Q3V37_24210</name>
</gene>
<protein>
    <submittedName>
        <fullName evidence="3">Phosphoribosyltransferase family protein</fullName>
    </submittedName>
</protein>
<dbReference type="Proteomes" id="UP001235874">
    <property type="component" value="Chromosome"/>
</dbReference>
<keyword evidence="4" id="KW-1185">Reference proteome</keyword>
<evidence type="ECO:0000313" key="4">
    <source>
        <dbReference type="Proteomes" id="UP001235874"/>
    </source>
</evidence>
<evidence type="ECO:0000313" key="3">
    <source>
        <dbReference type="EMBL" id="WLS44462.1"/>
    </source>
</evidence>
<accession>A0AAJ6HQP4</accession>
<organism evidence="3 4">
    <name type="scientific">Micromonospora profundi</name>
    <dbReference type="NCBI Taxonomy" id="1420889"/>
    <lineage>
        <taxon>Bacteria</taxon>
        <taxon>Bacillati</taxon>
        <taxon>Actinomycetota</taxon>
        <taxon>Actinomycetes</taxon>
        <taxon>Micromonosporales</taxon>
        <taxon>Micromonosporaceae</taxon>
        <taxon>Micromonospora</taxon>
    </lineage>
</organism>
<keyword evidence="3" id="KW-0328">Glycosyltransferase</keyword>
<dbReference type="RefSeq" id="WP_306271716.1">
    <property type="nucleotide sequence ID" value="NZ_CP130472.1"/>
</dbReference>
<dbReference type="Gene3D" id="3.40.50.2020">
    <property type="match status" value="1"/>
</dbReference>
<dbReference type="AlphaFoldDB" id="A0AAJ6HQP4"/>
<feature type="domain" description="Phosphoribosyltransferase" evidence="2">
    <location>
        <begin position="41"/>
        <end position="194"/>
    </location>
</feature>
<keyword evidence="3" id="KW-0808">Transferase</keyword>
<dbReference type="CDD" id="cd06223">
    <property type="entry name" value="PRTases_typeI"/>
    <property type="match status" value="1"/>
</dbReference>
<proteinExistence type="predicted"/>
<keyword evidence="1" id="KW-1133">Transmembrane helix</keyword>
<reference evidence="3 4" key="1">
    <citation type="submission" date="2023-07" db="EMBL/GenBank/DDBJ databases">
        <title>Micromonospora profundi TRM 95458 converts glycerol to a new osmotic compound.</title>
        <authorList>
            <person name="Lu D."/>
        </authorList>
    </citation>
    <scope>NUCLEOTIDE SEQUENCE [LARGE SCALE GENOMIC DNA]</scope>
    <source>
        <strain evidence="3 4">TRM95458</strain>
    </source>
</reference>
<dbReference type="InterPro" id="IPR000836">
    <property type="entry name" value="PRTase_dom"/>
</dbReference>
<dbReference type="SUPFAM" id="SSF53271">
    <property type="entry name" value="PRTase-like"/>
    <property type="match status" value="1"/>
</dbReference>
<dbReference type="GO" id="GO:0016757">
    <property type="term" value="F:glycosyltransferase activity"/>
    <property type="evidence" value="ECO:0007669"/>
    <property type="project" value="UniProtKB-KW"/>
</dbReference>
<feature type="transmembrane region" description="Helical" evidence="1">
    <location>
        <begin position="6"/>
        <end position="24"/>
    </location>
</feature>